<keyword evidence="2" id="KW-1185">Reference proteome</keyword>
<name>A0ACC0BNI0_CATRO</name>
<evidence type="ECO:0000313" key="1">
    <source>
        <dbReference type="EMBL" id="KAI5674175.1"/>
    </source>
</evidence>
<gene>
    <name evidence="1" type="ORF">M9H77_14539</name>
</gene>
<reference evidence="2" key="1">
    <citation type="journal article" date="2023" name="Nat. Plants">
        <title>Single-cell RNA sequencing provides a high-resolution roadmap for understanding the multicellular compartmentation of specialized metabolism.</title>
        <authorList>
            <person name="Sun S."/>
            <person name="Shen X."/>
            <person name="Li Y."/>
            <person name="Li Y."/>
            <person name="Wang S."/>
            <person name="Li R."/>
            <person name="Zhang H."/>
            <person name="Shen G."/>
            <person name="Guo B."/>
            <person name="Wei J."/>
            <person name="Xu J."/>
            <person name="St-Pierre B."/>
            <person name="Chen S."/>
            <person name="Sun C."/>
        </authorList>
    </citation>
    <scope>NUCLEOTIDE SEQUENCE [LARGE SCALE GENOMIC DNA]</scope>
</reference>
<dbReference type="Proteomes" id="UP001060085">
    <property type="component" value="Linkage Group LG03"/>
</dbReference>
<dbReference type="EMBL" id="CM044703">
    <property type="protein sequence ID" value="KAI5674175.1"/>
    <property type="molecule type" value="Genomic_DNA"/>
</dbReference>
<proteinExistence type="predicted"/>
<organism evidence="1 2">
    <name type="scientific">Catharanthus roseus</name>
    <name type="common">Madagascar periwinkle</name>
    <name type="synonym">Vinca rosea</name>
    <dbReference type="NCBI Taxonomy" id="4058"/>
    <lineage>
        <taxon>Eukaryota</taxon>
        <taxon>Viridiplantae</taxon>
        <taxon>Streptophyta</taxon>
        <taxon>Embryophyta</taxon>
        <taxon>Tracheophyta</taxon>
        <taxon>Spermatophyta</taxon>
        <taxon>Magnoliopsida</taxon>
        <taxon>eudicotyledons</taxon>
        <taxon>Gunneridae</taxon>
        <taxon>Pentapetalae</taxon>
        <taxon>asterids</taxon>
        <taxon>lamiids</taxon>
        <taxon>Gentianales</taxon>
        <taxon>Apocynaceae</taxon>
        <taxon>Rauvolfioideae</taxon>
        <taxon>Vinceae</taxon>
        <taxon>Catharanthinae</taxon>
        <taxon>Catharanthus</taxon>
    </lineage>
</organism>
<comment type="caution">
    <text evidence="1">The sequence shown here is derived from an EMBL/GenBank/DDBJ whole genome shotgun (WGS) entry which is preliminary data.</text>
</comment>
<accession>A0ACC0BNI0</accession>
<sequence length="143" mass="15112">MSDMSDGDPGNTPVKRKTEEEAAATSTTMPDDLALMVIVGGGMIRGRVYGAGSERVETTISSVSDAFDEYMRRFTEQNHLVYIPPPTILDLVRASMGTDASTSLLPAPDVDSEVLALDVSVRSSSTPSPSIHVPGTDDAPALQ</sequence>
<evidence type="ECO:0000313" key="2">
    <source>
        <dbReference type="Proteomes" id="UP001060085"/>
    </source>
</evidence>
<protein>
    <submittedName>
        <fullName evidence="1">Uncharacterized protein</fullName>
    </submittedName>
</protein>